<reference evidence="3 5" key="2">
    <citation type="submission" date="2015-11" db="EMBL/GenBank/DDBJ databases">
        <authorList>
            <person name="Sahl J."/>
            <person name="Wagner D."/>
            <person name="Keim P."/>
        </authorList>
    </citation>
    <scope>NUCLEOTIDE SEQUENCE [LARGE SCALE GENOMIC DNA]</scope>
    <source>
        <strain evidence="3 5">MSMB1157</strain>
    </source>
</reference>
<dbReference type="InterPro" id="IPR036249">
    <property type="entry name" value="Thioredoxin-like_sf"/>
</dbReference>
<dbReference type="Proteomes" id="UP000060630">
    <property type="component" value="Unassembled WGS sequence"/>
</dbReference>
<dbReference type="GO" id="GO:0006559">
    <property type="term" value="P:L-phenylalanine catabolic process"/>
    <property type="evidence" value="ECO:0007669"/>
    <property type="project" value="TreeGrafter"/>
</dbReference>
<dbReference type="SUPFAM" id="SSF47616">
    <property type="entry name" value="GST C-terminal domain-like"/>
    <property type="match status" value="1"/>
</dbReference>
<reference evidence="2 4" key="1">
    <citation type="submission" date="2015-11" db="EMBL/GenBank/DDBJ databases">
        <title>Expanding the genomic diversity of Burkholderia species for the development of highly accurate diagnostics.</title>
        <authorList>
            <person name="Sahl J."/>
            <person name="Keim P."/>
            <person name="Wagner D."/>
        </authorList>
    </citation>
    <scope>NUCLEOTIDE SEQUENCE [LARGE SCALE GENOMIC DNA]</scope>
    <source>
        <strain evidence="2 4">MSMB2087WGS</strain>
    </source>
</reference>
<sequence>MKLVGMMGSPYVRRVALSLRLMGIKHEHQQISVFRDVDQFRSINPVVKAPTLILANGEMIMDSSMIIDYLESIVEPERRLIPIDSGQRLRVLALVGLGLAVCEKAVQLEYEYNKPIAYQYEPWLTRVTEQLHAALALLEEAAVRADTWLATSQISQADVTVAAAWRFTQFRVSHLVDVRTYTSLAAYSDQIEQLPEFRATPLK</sequence>
<evidence type="ECO:0000313" key="3">
    <source>
        <dbReference type="EMBL" id="KWZ57998.1"/>
    </source>
</evidence>
<dbReference type="AlphaFoldDB" id="A0A103ALT2"/>
<evidence type="ECO:0000313" key="5">
    <source>
        <dbReference type="Proteomes" id="UP000070119"/>
    </source>
</evidence>
<protein>
    <submittedName>
        <fullName evidence="2">Glutathione S-transferase</fullName>
    </submittedName>
</protein>
<dbReference type="GO" id="GO:0006749">
    <property type="term" value="P:glutathione metabolic process"/>
    <property type="evidence" value="ECO:0007669"/>
    <property type="project" value="TreeGrafter"/>
</dbReference>
<dbReference type="Proteomes" id="UP000070119">
    <property type="component" value="Unassembled WGS sequence"/>
</dbReference>
<dbReference type="PANTHER" id="PTHR42673:SF21">
    <property type="entry name" value="GLUTATHIONE S-TRANSFERASE YFCF"/>
    <property type="match status" value="1"/>
</dbReference>
<evidence type="ECO:0000259" key="1">
    <source>
        <dbReference type="PROSITE" id="PS50404"/>
    </source>
</evidence>
<organism evidence="2 4">
    <name type="scientific">Burkholderia ubonensis</name>
    <dbReference type="NCBI Taxonomy" id="101571"/>
    <lineage>
        <taxon>Bacteria</taxon>
        <taxon>Pseudomonadati</taxon>
        <taxon>Pseudomonadota</taxon>
        <taxon>Betaproteobacteria</taxon>
        <taxon>Burkholderiales</taxon>
        <taxon>Burkholderiaceae</taxon>
        <taxon>Burkholderia</taxon>
        <taxon>Burkholderia cepacia complex</taxon>
    </lineage>
</organism>
<dbReference type="PROSITE" id="PS50404">
    <property type="entry name" value="GST_NTER"/>
    <property type="match status" value="1"/>
</dbReference>
<dbReference type="Pfam" id="PF13410">
    <property type="entry name" value="GST_C_2"/>
    <property type="match status" value="1"/>
</dbReference>
<dbReference type="SUPFAM" id="SSF52833">
    <property type="entry name" value="Thioredoxin-like"/>
    <property type="match status" value="1"/>
</dbReference>
<dbReference type="InterPro" id="IPR004045">
    <property type="entry name" value="Glutathione_S-Trfase_N"/>
</dbReference>
<accession>A0A103ALT2</accession>
<feature type="domain" description="GST N-terminal" evidence="1">
    <location>
        <begin position="1"/>
        <end position="78"/>
    </location>
</feature>
<evidence type="ECO:0000313" key="2">
    <source>
        <dbReference type="EMBL" id="KWA82276.1"/>
    </source>
</evidence>
<dbReference type="InterPro" id="IPR036282">
    <property type="entry name" value="Glutathione-S-Trfase_C_sf"/>
</dbReference>
<comment type="caution">
    <text evidence="2">The sequence shown here is derived from an EMBL/GenBank/DDBJ whole genome shotgun (WGS) entry which is preliminary data.</text>
</comment>
<name>A0A103ALT2_9BURK</name>
<dbReference type="Gene3D" id="1.20.1050.10">
    <property type="match status" value="1"/>
</dbReference>
<dbReference type="PANTHER" id="PTHR42673">
    <property type="entry name" value="MALEYLACETOACETATE ISOMERASE"/>
    <property type="match status" value="1"/>
</dbReference>
<dbReference type="EMBL" id="LPHD01000065">
    <property type="protein sequence ID" value="KWA82276.1"/>
    <property type="molecule type" value="Genomic_DNA"/>
</dbReference>
<dbReference type="EMBL" id="LNJU01000004">
    <property type="protein sequence ID" value="KWZ57998.1"/>
    <property type="molecule type" value="Genomic_DNA"/>
</dbReference>
<keyword evidence="2" id="KW-0808">Transferase</keyword>
<dbReference type="Gene3D" id="3.40.30.10">
    <property type="entry name" value="Glutaredoxin"/>
    <property type="match status" value="1"/>
</dbReference>
<gene>
    <name evidence="3" type="ORF">WK57_21410</name>
    <name evidence="2" type="ORF">WL29_26550</name>
</gene>
<dbReference type="RefSeq" id="WP_042585750.1">
    <property type="nucleotide sequence ID" value="NZ_LNJU01000004.1"/>
</dbReference>
<proteinExistence type="predicted"/>
<dbReference type="GO" id="GO:0016034">
    <property type="term" value="F:maleylacetoacetate isomerase activity"/>
    <property type="evidence" value="ECO:0007669"/>
    <property type="project" value="TreeGrafter"/>
</dbReference>
<dbReference type="GO" id="GO:0004364">
    <property type="term" value="F:glutathione transferase activity"/>
    <property type="evidence" value="ECO:0007669"/>
    <property type="project" value="TreeGrafter"/>
</dbReference>
<evidence type="ECO:0000313" key="4">
    <source>
        <dbReference type="Proteomes" id="UP000060630"/>
    </source>
</evidence>
<dbReference type="Pfam" id="PF13417">
    <property type="entry name" value="GST_N_3"/>
    <property type="match status" value="1"/>
</dbReference>